<name>A0ABR0X1C5_REHGL</name>
<reference evidence="1 2" key="1">
    <citation type="journal article" date="2021" name="Comput. Struct. Biotechnol. J.">
        <title>De novo genome assembly of the potent medicinal plant Rehmannia glutinosa using nanopore technology.</title>
        <authorList>
            <person name="Ma L."/>
            <person name="Dong C."/>
            <person name="Song C."/>
            <person name="Wang X."/>
            <person name="Zheng X."/>
            <person name="Niu Y."/>
            <person name="Chen S."/>
            <person name="Feng W."/>
        </authorList>
    </citation>
    <scope>NUCLEOTIDE SEQUENCE [LARGE SCALE GENOMIC DNA]</scope>
    <source>
        <strain evidence="1">DH-2019</strain>
    </source>
</reference>
<dbReference type="SUPFAM" id="SSF52833">
    <property type="entry name" value="Thioredoxin-like"/>
    <property type="match status" value="1"/>
</dbReference>
<comment type="caution">
    <text evidence="1">The sequence shown here is derived from an EMBL/GenBank/DDBJ whole genome shotgun (WGS) entry which is preliminary data.</text>
</comment>
<dbReference type="InterPro" id="IPR036249">
    <property type="entry name" value="Thioredoxin-like_sf"/>
</dbReference>
<evidence type="ECO:0000313" key="2">
    <source>
        <dbReference type="Proteomes" id="UP001318860"/>
    </source>
</evidence>
<dbReference type="PANTHER" id="PTHR45815:SF3">
    <property type="entry name" value="PROTEIN DISULFIDE-ISOMERASE A6"/>
    <property type="match status" value="1"/>
</dbReference>
<gene>
    <name evidence="1" type="ORF">DH2020_012873</name>
</gene>
<accession>A0ABR0X1C5</accession>
<dbReference type="EMBL" id="JABTTQ020000006">
    <property type="protein sequence ID" value="KAK6153234.1"/>
    <property type="molecule type" value="Genomic_DNA"/>
</dbReference>
<dbReference type="Proteomes" id="UP001318860">
    <property type="component" value="Unassembled WGS sequence"/>
</dbReference>
<evidence type="ECO:0000313" key="1">
    <source>
        <dbReference type="EMBL" id="KAK6153234.1"/>
    </source>
</evidence>
<organism evidence="1 2">
    <name type="scientific">Rehmannia glutinosa</name>
    <name type="common">Chinese foxglove</name>
    <dbReference type="NCBI Taxonomy" id="99300"/>
    <lineage>
        <taxon>Eukaryota</taxon>
        <taxon>Viridiplantae</taxon>
        <taxon>Streptophyta</taxon>
        <taxon>Embryophyta</taxon>
        <taxon>Tracheophyta</taxon>
        <taxon>Spermatophyta</taxon>
        <taxon>Magnoliopsida</taxon>
        <taxon>eudicotyledons</taxon>
        <taxon>Gunneridae</taxon>
        <taxon>Pentapetalae</taxon>
        <taxon>asterids</taxon>
        <taxon>lamiids</taxon>
        <taxon>Lamiales</taxon>
        <taxon>Orobanchaceae</taxon>
        <taxon>Rehmannieae</taxon>
        <taxon>Rehmannia</taxon>
    </lineage>
</organism>
<dbReference type="Gene3D" id="3.40.30.10">
    <property type="entry name" value="Glutaredoxin"/>
    <property type="match status" value="1"/>
</dbReference>
<dbReference type="PANTHER" id="PTHR45815">
    <property type="entry name" value="PROTEIN DISULFIDE-ISOMERASE A6"/>
    <property type="match status" value="1"/>
</dbReference>
<proteinExistence type="predicted"/>
<keyword evidence="2" id="KW-1185">Reference proteome</keyword>
<sequence length="133" mass="14883">MIPRPGRNKYIELLFSVAEKFRKSPYNYLWVAASKHPDLEKHVGVGGYGYPALVALNLKKKAYAPLKTAFEHDQITEFVKEAGRGGKGNLPLEGNPVIMKTEAWDGKDGQIIEEDEFSLDELMGDDTVSKDEL</sequence>
<protein>
    <submittedName>
        <fullName evidence="1">Uncharacterized protein</fullName>
    </submittedName>
</protein>